<evidence type="ECO:0000256" key="2">
    <source>
        <dbReference type="ARBA" id="ARBA00022692"/>
    </source>
</evidence>
<feature type="domain" description="Cadherin" evidence="9">
    <location>
        <begin position="13"/>
        <end position="57"/>
    </location>
</feature>
<dbReference type="CDD" id="cd11304">
    <property type="entry name" value="Cadherin_repeat"/>
    <property type="match status" value="2"/>
</dbReference>
<dbReference type="GO" id="GO:0005509">
    <property type="term" value="F:calcium ion binding"/>
    <property type="evidence" value="ECO:0007669"/>
    <property type="project" value="UniProtKB-UniRule"/>
</dbReference>
<dbReference type="AlphaFoldDB" id="A0A1I8FRX2"/>
<keyword evidence="4 7" id="KW-0106">Calcium</keyword>
<evidence type="ECO:0000256" key="7">
    <source>
        <dbReference type="PROSITE-ProRule" id="PRU00043"/>
    </source>
</evidence>
<dbReference type="PANTHER" id="PTHR24026:SF126">
    <property type="entry name" value="PROTOCADHERIN FAT 4"/>
    <property type="match status" value="1"/>
</dbReference>
<proteinExistence type="predicted"/>
<organism evidence="10 11">
    <name type="scientific">Macrostomum lignano</name>
    <dbReference type="NCBI Taxonomy" id="282301"/>
    <lineage>
        <taxon>Eukaryota</taxon>
        <taxon>Metazoa</taxon>
        <taxon>Spiralia</taxon>
        <taxon>Lophotrochozoa</taxon>
        <taxon>Platyhelminthes</taxon>
        <taxon>Rhabditophora</taxon>
        <taxon>Macrostomorpha</taxon>
        <taxon>Macrostomida</taxon>
        <taxon>Macrostomidae</taxon>
        <taxon>Macrostomum</taxon>
    </lineage>
</organism>
<keyword evidence="2" id="KW-0812">Transmembrane</keyword>
<evidence type="ECO:0000259" key="9">
    <source>
        <dbReference type="PROSITE" id="PS50268"/>
    </source>
</evidence>
<dbReference type="PROSITE" id="PS50268">
    <property type="entry name" value="CADHERIN_2"/>
    <property type="match status" value="2"/>
</dbReference>
<comment type="subcellular location">
    <subcellularLocation>
        <location evidence="1">Membrane</location>
    </subcellularLocation>
</comment>
<evidence type="ECO:0000256" key="8">
    <source>
        <dbReference type="SAM" id="MobiDB-lite"/>
    </source>
</evidence>
<dbReference type="InterPro" id="IPR020894">
    <property type="entry name" value="Cadherin_CS"/>
</dbReference>
<dbReference type="GO" id="GO:0005886">
    <property type="term" value="C:plasma membrane"/>
    <property type="evidence" value="ECO:0007669"/>
    <property type="project" value="UniProtKB-SubCell"/>
</dbReference>
<evidence type="ECO:0000256" key="1">
    <source>
        <dbReference type="ARBA" id="ARBA00004370"/>
    </source>
</evidence>
<dbReference type="InterPro" id="IPR015919">
    <property type="entry name" value="Cadherin-like_sf"/>
</dbReference>
<feature type="region of interest" description="Disordered" evidence="8">
    <location>
        <begin position="306"/>
        <end position="345"/>
    </location>
</feature>
<feature type="domain" description="Cadherin" evidence="9">
    <location>
        <begin position="148"/>
        <end position="254"/>
    </location>
</feature>
<keyword evidence="10" id="KW-1185">Reference proteome</keyword>
<feature type="region of interest" description="Disordered" evidence="8">
    <location>
        <begin position="565"/>
        <end position="618"/>
    </location>
</feature>
<feature type="compositionally biased region" description="Basic residues" evidence="8">
    <location>
        <begin position="571"/>
        <end position="580"/>
    </location>
</feature>
<evidence type="ECO:0000313" key="11">
    <source>
        <dbReference type="WBParaSite" id="maker-unitig_44217-snap-gene-0.1-mRNA-1"/>
    </source>
</evidence>
<dbReference type="SUPFAM" id="SSF49313">
    <property type="entry name" value="Cadherin-like"/>
    <property type="match status" value="3"/>
</dbReference>
<evidence type="ECO:0000256" key="4">
    <source>
        <dbReference type="ARBA" id="ARBA00022837"/>
    </source>
</evidence>
<keyword evidence="5" id="KW-1133">Transmembrane helix</keyword>
<dbReference type="PROSITE" id="PS00232">
    <property type="entry name" value="CADHERIN_1"/>
    <property type="match status" value="1"/>
</dbReference>
<dbReference type="PANTHER" id="PTHR24026">
    <property type="entry name" value="FAT ATYPICAL CADHERIN-RELATED"/>
    <property type="match status" value="1"/>
</dbReference>
<evidence type="ECO:0000256" key="6">
    <source>
        <dbReference type="ARBA" id="ARBA00023136"/>
    </source>
</evidence>
<reference evidence="11" key="1">
    <citation type="submission" date="2016-11" db="UniProtKB">
        <authorList>
            <consortium name="WormBaseParasite"/>
        </authorList>
    </citation>
    <scope>IDENTIFICATION</scope>
</reference>
<accession>A0A1I8FRX2</accession>
<evidence type="ECO:0000313" key="10">
    <source>
        <dbReference type="Proteomes" id="UP000095280"/>
    </source>
</evidence>
<evidence type="ECO:0000256" key="5">
    <source>
        <dbReference type="ARBA" id="ARBA00022989"/>
    </source>
</evidence>
<dbReference type="GO" id="GO:0007156">
    <property type="term" value="P:homophilic cell adhesion via plasma membrane adhesion molecules"/>
    <property type="evidence" value="ECO:0007669"/>
    <property type="project" value="InterPro"/>
</dbReference>
<dbReference type="Gene3D" id="2.60.40.60">
    <property type="entry name" value="Cadherins"/>
    <property type="match status" value="1"/>
</dbReference>
<keyword evidence="6" id="KW-0472">Membrane</keyword>
<dbReference type="Proteomes" id="UP000095280">
    <property type="component" value="Unplaced"/>
</dbReference>
<dbReference type="InterPro" id="IPR002126">
    <property type="entry name" value="Cadherin-like_dom"/>
</dbReference>
<name>A0A1I8FRX2_9PLAT</name>
<dbReference type="WBParaSite" id="maker-unitig_44217-snap-gene-0.1-mRNA-1">
    <property type="protein sequence ID" value="maker-unitig_44217-snap-gene-0.1-mRNA-1"/>
    <property type="gene ID" value="maker-unitig_44217-snap-gene-0.1"/>
</dbReference>
<feature type="region of interest" description="Disordered" evidence="8">
    <location>
        <begin position="208"/>
        <end position="234"/>
    </location>
</feature>
<feature type="compositionally biased region" description="Low complexity" evidence="8">
    <location>
        <begin position="595"/>
        <end position="608"/>
    </location>
</feature>
<keyword evidence="3" id="KW-0677">Repeat</keyword>
<protein>
    <submittedName>
        <fullName evidence="11">Cadherin domain-containing protein</fullName>
    </submittedName>
</protein>
<sequence length="618" mass="66828">GNITVRLGATARRERTPAQTPYLVITVMAFTDSTPSRQAFSVVLVTLTDVNDNSPQFAAPSYTFCRSSKSPLRLPFSVGFRVSPATQMRGSNAAVFFAILGDTSGLFEVDSGTGRSRRWWRLTAGRPFGRPQSRRCPAGGCQRQSPSLPTLVSANVTEGLPADTLVTMVTASDPDIGLNATVGFRLIQTEVPPMFYLQPDARRQRLREDPGQAGLRQEPLQPHPDSLRPGNRRCRPPATLSATVQRLDRSVPRFDSTFYNASLPDNLLRVRRCSTSPPAPPGVAFNYSLGSSWNANGAFVINSRAGPETQSATKPQQRCPAVAAGPQPPRAKGPSFPRPGSASTCATRTAAPALPEAGTLIYDFTTTRRARWAAPVQYSIDNLLDWLPVPGRVRAGRRQRTAVPEGQPRQGERAHNYSLVVKQRRCRCPSQRAQGGGRRLAAPTPTPQFDIALTNEPHRSLYADSVSGQLRTKGQTSRKSSLSSAFASLATFHGIDGVLFAVGRRRRQRLTTRTTNGDTAAGVDGERRTELGRGGLIVLRGCCFSWPSWCCIVVLCCCASGRRSGASGFPGRRRGPRRHASALPVLKGTNDPRRAAAAPGPLAASSAGQTIQRNRDLR</sequence>
<evidence type="ECO:0000256" key="3">
    <source>
        <dbReference type="ARBA" id="ARBA00022737"/>
    </source>
</evidence>